<sequence>MPPPGLVGNFDPLDGFLDIGMLVSPPDDPTTDDLQALAGETAVTTTADLLPPPGVLVMPLDPNATTTTLSHSGNLPLIAPDSLWSRLILRVRAPPSPSSRSPTSSASPHISSPMRRRAAAR</sequence>
<evidence type="ECO:0000256" key="1">
    <source>
        <dbReference type="SAM" id="MobiDB-lite"/>
    </source>
</evidence>
<feature type="region of interest" description="Disordered" evidence="1">
    <location>
        <begin position="93"/>
        <end position="121"/>
    </location>
</feature>
<reference evidence="2 3" key="1">
    <citation type="submission" date="2009-11" db="EMBL/GenBank/DDBJ databases">
        <title>Annotation of Allomyces macrogynus ATCC 38327.</title>
        <authorList>
            <consortium name="The Broad Institute Genome Sequencing Platform"/>
            <person name="Russ C."/>
            <person name="Cuomo C."/>
            <person name="Burger G."/>
            <person name="Gray M.W."/>
            <person name="Holland P.W.H."/>
            <person name="King N."/>
            <person name="Lang F.B.F."/>
            <person name="Roger A.J."/>
            <person name="Ruiz-Trillo I."/>
            <person name="Young S.K."/>
            <person name="Zeng Q."/>
            <person name="Gargeya S."/>
            <person name="Fitzgerald M."/>
            <person name="Haas B."/>
            <person name="Abouelleil A."/>
            <person name="Alvarado L."/>
            <person name="Arachchi H.M."/>
            <person name="Berlin A."/>
            <person name="Chapman S.B."/>
            <person name="Gearin G."/>
            <person name="Goldberg J."/>
            <person name="Griggs A."/>
            <person name="Gujja S."/>
            <person name="Hansen M."/>
            <person name="Heiman D."/>
            <person name="Howarth C."/>
            <person name="Larimer J."/>
            <person name="Lui A."/>
            <person name="MacDonald P.J.P."/>
            <person name="McCowen C."/>
            <person name="Montmayeur A."/>
            <person name="Murphy C."/>
            <person name="Neiman D."/>
            <person name="Pearson M."/>
            <person name="Priest M."/>
            <person name="Roberts A."/>
            <person name="Saif S."/>
            <person name="Shea T."/>
            <person name="Sisk P."/>
            <person name="Stolte C."/>
            <person name="Sykes S."/>
            <person name="Wortman J."/>
            <person name="Nusbaum C."/>
            <person name="Birren B."/>
        </authorList>
    </citation>
    <scope>NUCLEOTIDE SEQUENCE [LARGE SCALE GENOMIC DNA]</scope>
    <source>
        <strain evidence="2 3">ATCC 38327</strain>
    </source>
</reference>
<feature type="compositionally biased region" description="Low complexity" evidence="1">
    <location>
        <begin position="98"/>
        <end position="113"/>
    </location>
</feature>
<keyword evidence="3" id="KW-1185">Reference proteome</keyword>
<dbReference type="EMBL" id="GG745331">
    <property type="protein sequence ID" value="KNE57564.1"/>
    <property type="molecule type" value="Genomic_DNA"/>
</dbReference>
<proteinExistence type="predicted"/>
<dbReference type="AlphaFoldDB" id="A0A0L0S5C7"/>
<gene>
    <name evidence="2" type="ORF">AMAG_18067</name>
</gene>
<protein>
    <submittedName>
        <fullName evidence="2">Uncharacterized protein</fullName>
    </submittedName>
</protein>
<organism evidence="2 3">
    <name type="scientific">Allomyces macrogynus (strain ATCC 38327)</name>
    <name type="common">Allomyces javanicus var. macrogynus</name>
    <dbReference type="NCBI Taxonomy" id="578462"/>
    <lineage>
        <taxon>Eukaryota</taxon>
        <taxon>Fungi</taxon>
        <taxon>Fungi incertae sedis</taxon>
        <taxon>Blastocladiomycota</taxon>
        <taxon>Blastocladiomycetes</taxon>
        <taxon>Blastocladiales</taxon>
        <taxon>Blastocladiaceae</taxon>
        <taxon>Allomyces</taxon>
    </lineage>
</organism>
<name>A0A0L0S5C7_ALLM3</name>
<accession>A0A0L0S5C7</accession>
<evidence type="ECO:0000313" key="2">
    <source>
        <dbReference type="EMBL" id="KNE57564.1"/>
    </source>
</evidence>
<dbReference type="VEuPathDB" id="FungiDB:AMAG_18067"/>
<reference evidence="3" key="2">
    <citation type="submission" date="2009-11" db="EMBL/GenBank/DDBJ databases">
        <title>The Genome Sequence of Allomyces macrogynus strain ATCC 38327.</title>
        <authorList>
            <consortium name="The Broad Institute Genome Sequencing Platform"/>
            <person name="Russ C."/>
            <person name="Cuomo C."/>
            <person name="Shea T."/>
            <person name="Young S.K."/>
            <person name="Zeng Q."/>
            <person name="Koehrsen M."/>
            <person name="Haas B."/>
            <person name="Borodovsky M."/>
            <person name="Guigo R."/>
            <person name="Alvarado L."/>
            <person name="Berlin A."/>
            <person name="Borenstein D."/>
            <person name="Chen Z."/>
            <person name="Engels R."/>
            <person name="Freedman E."/>
            <person name="Gellesch M."/>
            <person name="Goldberg J."/>
            <person name="Griggs A."/>
            <person name="Gujja S."/>
            <person name="Heiman D."/>
            <person name="Hepburn T."/>
            <person name="Howarth C."/>
            <person name="Jen D."/>
            <person name="Larson L."/>
            <person name="Lewis B."/>
            <person name="Mehta T."/>
            <person name="Park D."/>
            <person name="Pearson M."/>
            <person name="Roberts A."/>
            <person name="Saif S."/>
            <person name="Shenoy N."/>
            <person name="Sisk P."/>
            <person name="Stolte C."/>
            <person name="Sykes S."/>
            <person name="Walk T."/>
            <person name="White J."/>
            <person name="Yandava C."/>
            <person name="Burger G."/>
            <person name="Gray M.W."/>
            <person name="Holland P.W.H."/>
            <person name="King N."/>
            <person name="Lang F.B.F."/>
            <person name="Roger A.J."/>
            <person name="Ruiz-Trillo I."/>
            <person name="Lander E."/>
            <person name="Nusbaum C."/>
        </authorList>
    </citation>
    <scope>NUCLEOTIDE SEQUENCE [LARGE SCALE GENOMIC DNA]</scope>
    <source>
        <strain evidence="3">ATCC 38327</strain>
    </source>
</reference>
<evidence type="ECO:0000313" key="3">
    <source>
        <dbReference type="Proteomes" id="UP000054350"/>
    </source>
</evidence>
<dbReference type="Proteomes" id="UP000054350">
    <property type="component" value="Unassembled WGS sequence"/>
</dbReference>